<evidence type="ECO:0000256" key="2">
    <source>
        <dbReference type="SAM" id="Phobius"/>
    </source>
</evidence>
<gene>
    <name evidence="4" type="ORF">SARC_09090</name>
</gene>
<feature type="compositionally biased region" description="Polar residues" evidence="1">
    <location>
        <begin position="609"/>
        <end position="648"/>
    </location>
</feature>
<feature type="transmembrane region" description="Helical" evidence="2">
    <location>
        <begin position="1137"/>
        <end position="1158"/>
    </location>
</feature>
<feature type="region of interest" description="Disordered" evidence="1">
    <location>
        <begin position="41"/>
        <end position="74"/>
    </location>
</feature>
<feature type="compositionally biased region" description="Low complexity" evidence="1">
    <location>
        <begin position="191"/>
        <end position="204"/>
    </location>
</feature>
<feature type="compositionally biased region" description="Polar residues" evidence="1">
    <location>
        <begin position="41"/>
        <end position="56"/>
    </location>
</feature>
<feature type="region of interest" description="Disordered" evidence="1">
    <location>
        <begin position="609"/>
        <end position="652"/>
    </location>
</feature>
<feature type="domain" description="BHLH" evidence="3">
    <location>
        <begin position="242"/>
        <end position="293"/>
    </location>
</feature>
<keyword evidence="5" id="KW-1185">Reference proteome</keyword>
<dbReference type="Proteomes" id="UP000054560">
    <property type="component" value="Unassembled WGS sequence"/>
</dbReference>
<evidence type="ECO:0000313" key="4">
    <source>
        <dbReference type="EMBL" id="KNC78487.1"/>
    </source>
</evidence>
<name>A0A0L0FNV6_9EUKA</name>
<dbReference type="GeneID" id="25909594"/>
<sequence>MEEYNDYKAYNEKIHTYPQSQPSLPANHLFDLLYQSISAPTKNQGNGSDTFTSTPINGGDHSLGSSNTSSLASPPLAWLTSDEEELGQNIDVSLVDELLQETLGLGATQLSVGIDANGISRVWYPGNRALPVAPDTSHFTPDITHNAKEQASHSDTSVTDAYENSTSPPEVITDDGTPCVPVVHSKDERYSNSPEPNSENSHNPFQGNDALNVARKTSEETTHRSDTNGDGSSNSRKSSKASYSKRKQATERKRIQSISEAFDVLKSVVPSCAGAKAARVTILQRTAQHIIAQNQVIERLKAKLELLASDKDRTSVIMATGADANHMQLLPGVSRMGSMPAMGYTAQMADASNHSIIQPPHSLTHAAARALRQSQVQGLPQAQMYPGGTCVAATKAMYAQPPVLGSAMCLNSFSVAPETQDLAQTNCMCMVCVGAGLSVYDQVYAQTAGPPPHAQRIHTLDSQAHMHKPERTQAQIQTKSLPNMRVQMPTAAQVQAQIQTQSLHVPQAQSQTLTQRESQKLSEQKTAKVVLTEHGSSDCSTAYSATQRCNTAPTNITEFAFADTDVDSLINAGNGIVDMDTGVCTNKLTTPVNALPDTTRDSQIQLMGSSVGQKSQGRPQGVGSCTITKSGDSSNWGTTDEGFGTTTSAGGKRKRQAAGGAVAGIEEMEAILEECVKSARVEGKDGHVSVSADGLLSGVKGEGYTQTLRDIQTRAHAHAQSQARAQVPTPIPPQAVDHTKAQAQMQTRISEHADTTQPTPPQDLQLQRASTPTQEAHTIQQQQPVHPHAVSPPINDALSELQTVEKPSTSYGGGNTRTLMSVCLFLLMSPTSRWVMDSMQQSSDINPTGRVLHSLGVNETRYSGYMTNMFILILSRAMPHVLLCVRSLAALLFARVVLLIAEPSGFISKDLLKEVQEIRQKVDSAFQNGSIAEAEEMAIQGLALCGHHPLQLTGIKLLAHWLTQCGHHQLRNWRIGALVDTVVLAPRDISPLREIAHLYFQLYLIKVFYRGQDDLQAIHLQTSALNYAEVCDARYPADTLLTQIYVSETFAMERLFPQFHYISRFYQHRALSRVLKYGQNHMKKVEEIKLFQEERSSACRFQVFPGLLIISLLLVGASVIQFTTYAFEIDGQADHPLFQYLMIIPTILLLPLAVLTCFPP</sequence>
<dbReference type="AlphaFoldDB" id="A0A0L0FNV6"/>
<feature type="compositionally biased region" description="Low complexity" evidence="1">
    <location>
        <begin position="62"/>
        <end position="74"/>
    </location>
</feature>
<evidence type="ECO:0000256" key="1">
    <source>
        <dbReference type="SAM" id="MobiDB-lite"/>
    </source>
</evidence>
<dbReference type="Gene3D" id="4.10.280.10">
    <property type="entry name" value="Helix-loop-helix DNA-binding domain"/>
    <property type="match status" value="1"/>
</dbReference>
<evidence type="ECO:0000259" key="3">
    <source>
        <dbReference type="PROSITE" id="PS50888"/>
    </source>
</evidence>
<dbReference type="EMBL" id="KQ242481">
    <property type="protein sequence ID" value="KNC78487.1"/>
    <property type="molecule type" value="Genomic_DNA"/>
</dbReference>
<keyword evidence="2" id="KW-0472">Membrane</keyword>
<dbReference type="InterPro" id="IPR011598">
    <property type="entry name" value="bHLH_dom"/>
</dbReference>
<feature type="compositionally biased region" description="Polar residues" evidence="1">
    <location>
        <begin position="153"/>
        <end position="168"/>
    </location>
</feature>
<keyword evidence="2" id="KW-0812">Transmembrane</keyword>
<dbReference type="GO" id="GO:0046983">
    <property type="term" value="F:protein dimerization activity"/>
    <property type="evidence" value="ECO:0007669"/>
    <property type="project" value="InterPro"/>
</dbReference>
<keyword evidence="2" id="KW-1133">Transmembrane helix</keyword>
<reference evidence="4 5" key="1">
    <citation type="submission" date="2011-02" db="EMBL/GenBank/DDBJ databases">
        <title>The Genome Sequence of Sphaeroforma arctica JP610.</title>
        <authorList>
            <consortium name="The Broad Institute Genome Sequencing Platform"/>
            <person name="Russ C."/>
            <person name="Cuomo C."/>
            <person name="Young S.K."/>
            <person name="Zeng Q."/>
            <person name="Gargeya S."/>
            <person name="Alvarado L."/>
            <person name="Berlin A."/>
            <person name="Chapman S.B."/>
            <person name="Chen Z."/>
            <person name="Freedman E."/>
            <person name="Gellesch M."/>
            <person name="Goldberg J."/>
            <person name="Griggs A."/>
            <person name="Gujja S."/>
            <person name="Heilman E."/>
            <person name="Heiman D."/>
            <person name="Howarth C."/>
            <person name="Mehta T."/>
            <person name="Neiman D."/>
            <person name="Pearson M."/>
            <person name="Roberts A."/>
            <person name="Saif S."/>
            <person name="Shea T."/>
            <person name="Shenoy N."/>
            <person name="Sisk P."/>
            <person name="Stolte C."/>
            <person name="Sykes S."/>
            <person name="White J."/>
            <person name="Yandava C."/>
            <person name="Burger G."/>
            <person name="Gray M.W."/>
            <person name="Holland P.W.H."/>
            <person name="King N."/>
            <person name="Lang F.B.F."/>
            <person name="Roger A.J."/>
            <person name="Ruiz-Trillo I."/>
            <person name="Haas B."/>
            <person name="Nusbaum C."/>
            <person name="Birren B."/>
        </authorList>
    </citation>
    <scope>NUCLEOTIDE SEQUENCE [LARGE SCALE GENOMIC DNA]</scope>
    <source>
        <strain evidence="4 5">JP610</strain>
    </source>
</reference>
<organism evidence="4 5">
    <name type="scientific">Sphaeroforma arctica JP610</name>
    <dbReference type="NCBI Taxonomy" id="667725"/>
    <lineage>
        <taxon>Eukaryota</taxon>
        <taxon>Ichthyosporea</taxon>
        <taxon>Ichthyophonida</taxon>
        <taxon>Sphaeroforma</taxon>
    </lineage>
</organism>
<evidence type="ECO:0000313" key="5">
    <source>
        <dbReference type="Proteomes" id="UP000054560"/>
    </source>
</evidence>
<feature type="region of interest" description="Disordered" evidence="1">
    <location>
        <begin position="751"/>
        <end position="774"/>
    </location>
</feature>
<feature type="compositionally biased region" description="Basic residues" evidence="1">
    <location>
        <begin position="237"/>
        <end position="247"/>
    </location>
</feature>
<feature type="region of interest" description="Disordered" evidence="1">
    <location>
        <begin position="147"/>
        <end position="253"/>
    </location>
</feature>
<dbReference type="InterPro" id="IPR036638">
    <property type="entry name" value="HLH_DNA-bd_sf"/>
</dbReference>
<dbReference type="Pfam" id="PF00010">
    <property type="entry name" value="HLH"/>
    <property type="match status" value="1"/>
</dbReference>
<feature type="transmembrane region" description="Helical" evidence="2">
    <location>
        <begin position="877"/>
        <end position="901"/>
    </location>
</feature>
<dbReference type="RefSeq" id="XP_014152389.1">
    <property type="nucleotide sequence ID" value="XM_014296914.1"/>
</dbReference>
<dbReference type="PROSITE" id="PS50888">
    <property type="entry name" value="BHLH"/>
    <property type="match status" value="1"/>
</dbReference>
<dbReference type="SUPFAM" id="SSF47459">
    <property type="entry name" value="HLH, helix-loop-helix DNA-binding domain"/>
    <property type="match status" value="1"/>
</dbReference>
<dbReference type="SMART" id="SM00353">
    <property type="entry name" value="HLH"/>
    <property type="match status" value="1"/>
</dbReference>
<proteinExistence type="predicted"/>
<feature type="compositionally biased region" description="Basic and acidic residues" evidence="1">
    <location>
        <begin position="216"/>
        <end position="227"/>
    </location>
</feature>
<protein>
    <recommendedName>
        <fullName evidence="3">BHLH domain-containing protein</fullName>
    </recommendedName>
</protein>
<accession>A0A0L0FNV6</accession>
<feature type="transmembrane region" description="Helical" evidence="2">
    <location>
        <begin position="1103"/>
        <end position="1125"/>
    </location>
</feature>